<reference evidence="1" key="1">
    <citation type="submission" date="2022-10" db="EMBL/GenBank/DDBJ databases">
        <authorList>
            <person name="Yu W.X."/>
        </authorList>
    </citation>
    <scope>NUCLEOTIDE SEQUENCE</scope>
    <source>
        <strain evidence="1">AAT</strain>
    </source>
</reference>
<protein>
    <submittedName>
        <fullName evidence="1">Uncharacterized protein</fullName>
    </submittedName>
</protein>
<dbReference type="AlphaFoldDB" id="A0AAE3SD76"/>
<keyword evidence="2" id="KW-1185">Reference proteome</keyword>
<gene>
    <name evidence="1" type="ORF">OM075_00495</name>
</gene>
<dbReference type="EMBL" id="JAPDPJ010000001">
    <property type="protein sequence ID" value="MCW3784918.1"/>
    <property type="molecule type" value="Genomic_DNA"/>
</dbReference>
<accession>A0AAE3SD76</accession>
<dbReference type="RefSeq" id="WP_301188489.1">
    <property type="nucleotide sequence ID" value="NZ_JAPDPJ010000001.1"/>
</dbReference>
<organism evidence="1 2">
    <name type="scientific">Plebeiibacterium sediminum</name>
    <dbReference type="NCBI Taxonomy" id="2992112"/>
    <lineage>
        <taxon>Bacteria</taxon>
        <taxon>Pseudomonadati</taxon>
        <taxon>Bacteroidota</taxon>
        <taxon>Bacteroidia</taxon>
        <taxon>Marinilabiliales</taxon>
        <taxon>Marinilabiliaceae</taxon>
        <taxon>Plebeiibacterium</taxon>
    </lineage>
</organism>
<evidence type="ECO:0000313" key="2">
    <source>
        <dbReference type="Proteomes" id="UP001209229"/>
    </source>
</evidence>
<evidence type="ECO:0000313" key="1">
    <source>
        <dbReference type="EMBL" id="MCW3784918.1"/>
    </source>
</evidence>
<proteinExistence type="predicted"/>
<sequence length="340" mass="36826">MRNLKKMNSKQLAYSYKKVFMAGLKYRLQMLLVLCVFIGGVSAVGSVMAPNYNAPKVVLGSSGVTAIVTMASVGNLDEVSAKDSAGNQIGMRVWLIDRKQIDDTQVFPQPNADREVGTIPLKAGEYMHYFDAVNESVKSNGTGEKGDVNVDFNNTLSFIMAGNRIQLMNYLEEYAGRGHIVIWQECGTGVRYIQGSLCKPMTLNSFDRKDDNEGRYVTFTFGNKHWQQPCIYTGEIVQQDPVTIAADATNLAIVSTNGRYNLSVNTGATALATVSGIASSDYGRTITIYGVGGANPTTIADSTTFVLVDGTTWTGNAGSSITFKIHDAETLVEVSRVQTA</sequence>
<name>A0AAE3SD76_9BACT</name>
<dbReference type="Proteomes" id="UP001209229">
    <property type="component" value="Unassembled WGS sequence"/>
</dbReference>
<comment type="caution">
    <text evidence="1">The sequence shown here is derived from an EMBL/GenBank/DDBJ whole genome shotgun (WGS) entry which is preliminary data.</text>
</comment>